<dbReference type="InterPro" id="IPR016160">
    <property type="entry name" value="Ald_DH_CS_CYS"/>
</dbReference>
<evidence type="ECO:0000313" key="6">
    <source>
        <dbReference type="Proteomes" id="UP001163046"/>
    </source>
</evidence>
<dbReference type="InterPro" id="IPR016161">
    <property type="entry name" value="Ald_DH/histidinol_DH"/>
</dbReference>
<evidence type="ECO:0000256" key="3">
    <source>
        <dbReference type="RuleBase" id="RU003345"/>
    </source>
</evidence>
<keyword evidence="1 3" id="KW-0560">Oxidoreductase</keyword>
<name>A0A9W9ZNX3_9CNID</name>
<feature type="domain" description="Aldehyde dehydrogenase" evidence="4">
    <location>
        <begin position="2"/>
        <end position="116"/>
    </location>
</feature>
<evidence type="ECO:0000259" key="4">
    <source>
        <dbReference type="Pfam" id="PF00171"/>
    </source>
</evidence>
<evidence type="ECO:0000256" key="1">
    <source>
        <dbReference type="ARBA" id="ARBA00023002"/>
    </source>
</evidence>
<comment type="similarity">
    <text evidence="3">Belongs to the aldehyde dehydrogenase family.</text>
</comment>
<dbReference type="GO" id="GO:0004029">
    <property type="term" value="F:aldehyde dehydrogenase (NAD+) activity"/>
    <property type="evidence" value="ECO:0007669"/>
    <property type="project" value="UniProtKB-EC"/>
</dbReference>
<dbReference type="Gene3D" id="3.40.309.10">
    <property type="entry name" value="Aldehyde Dehydrogenase, Chain A, domain 2"/>
    <property type="match status" value="1"/>
</dbReference>
<dbReference type="EC" id="1.2.1.3" evidence="5"/>
<dbReference type="PROSITE" id="PS00070">
    <property type="entry name" value="ALDEHYDE_DEHYDR_CYS"/>
    <property type="match status" value="1"/>
</dbReference>
<dbReference type="PANTHER" id="PTHR11699">
    <property type="entry name" value="ALDEHYDE DEHYDROGENASE-RELATED"/>
    <property type="match status" value="1"/>
</dbReference>
<dbReference type="EMBL" id="MU825899">
    <property type="protein sequence ID" value="KAJ7383409.1"/>
    <property type="molecule type" value="Genomic_DNA"/>
</dbReference>
<sequence length="120" mass="13258">MAIAEHMDVDKIAFTGSTEVGRVIQQASGRSNLKNVSLELGGKSPNIVFADSDIDEAVNMSHFAVFFNQGQVCCAGTRCFVEESIYDEFVKRSIERAKNRVVGNPFDLKTEQGPQVMNIR</sequence>
<dbReference type="PROSITE" id="PS00687">
    <property type="entry name" value="ALDEHYDE_DEHYDR_GLU"/>
    <property type="match status" value="1"/>
</dbReference>
<dbReference type="Gene3D" id="3.40.605.10">
    <property type="entry name" value="Aldehyde Dehydrogenase, Chain A, domain 1"/>
    <property type="match status" value="1"/>
</dbReference>
<evidence type="ECO:0000256" key="2">
    <source>
        <dbReference type="PROSITE-ProRule" id="PRU10007"/>
    </source>
</evidence>
<accession>A0A9W9ZNX3</accession>
<dbReference type="Proteomes" id="UP001163046">
    <property type="component" value="Unassembled WGS sequence"/>
</dbReference>
<feature type="active site" evidence="2">
    <location>
        <position position="39"/>
    </location>
</feature>
<dbReference type="OrthoDB" id="310895at2759"/>
<dbReference type="Pfam" id="PF00171">
    <property type="entry name" value="Aldedh"/>
    <property type="match status" value="1"/>
</dbReference>
<dbReference type="InterPro" id="IPR016162">
    <property type="entry name" value="Ald_DH_N"/>
</dbReference>
<keyword evidence="6" id="KW-1185">Reference proteome</keyword>
<dbReference type="AlphaFoldDB" id="A0A9W9ZNX3"/>
<organism evidence="5 6">
    <name type="scientific">Desmophyllum pertusum</name>
    <dbReference type="NCBI Taxonomy" id="174260"/>
    <lineage>
        <taxon>Eukaryota</taxon>
        <taxon>Metazoa</taxon>
        <taxon>Cnidaria</taxon>
        <taxon>Anthozoa</taxon>
        <taxon>Hexacorallia</taxon>
        <taxon>Scleractinia</taxon>
        <taxon>Caryophylliina</taxon>
        <taxon>Caryophylliidae</taxon>
        <taxon>Desmophyllum</taxon>
    </lineage>
</organism>
<protein>
    <submittedName>
        <fullName evidence="5">Aldehyde dehydrogenase, mitochondrial</fullName>
        <ecNumber evidence="5">1.2.1.3</ecNumber>
    </submittedName>
</protein>
<dbReference type="InterPro" id="IPR016163">
    <property type="entry name" value="Ald_DH_C"/>
</dbReference>
<gene>
    <name evidence="5" type="primary">ALDH2_8</name>
    <name evidence="5" type="ORF">OS493_028085</name>
</gene>
<reference evidence="5" key="1">
    <citation type="submission" date="2023-01" db="EMBL/GenBank/DDBJ databases">
        <title>Genome assembly of the deep-sea coral Lophelia pertusa.</title>
        <authorList>
            <person name="Herrera S."/>
            <person name="Cordes E."/>
        </authorList>
    </citation>
    <scope>NUCLEOTIDE SEQUENCE</scope>
    <source>
        <strain evidence="5">USNM1676648</strain>
        <tissue evidence="5">Polyp</tissue>
    </source>
</reference>
<dbReference type="SUPFAM" id="SSF53720">
    <property type="entry name" value="ALDH-like"/>
    <property type="match status" value="1"/>
</dbReference>
<comment type="caution">
    <text evidence="5">The sequence shown here is derived from an EMBL/GenBank/DDBJ whole genome shotgun (WGS) entry which is preliminary data.</text>
</comment>
<evidence type="ECO:0000313" key="5">
    <source>
        <dbReference type="EMBL" id="KAJ7383409.1"/>
    </source>
</evidence>
<proteinExistence type="inferred from homology"/>
<dbReference type="InterPro" id="IPR015590">
    <property type="entry name" value="Aldehyde_DH_dom"/>
</dbReference>
<dbReference type="InterPro" id="IPR029510">
    <property type="entry name" value="Ald_DH_CS_GLU"/>
</dbReference>